<evidence type="ECO:0000256" key="1">
    <source>
        <dbReference type="ARBA" id="ARBA00006643"/>
    </source>
</evidence>
<dbReference type="PROSITE" id="PS51375">
    <property type="entry name" value="PPR"/>
    <property type="match status" value="5"/>
</dbReference>
<dbReference type="Pfam" id="PF14432">
    <property type="entry name" value="DYW_deaminase"/>
    <property type="match status" value="1"/>
</dbReference>
<dbReference type="GO" id="GO:0009451">
    <property type="term" value="P:RNA modification"/>
    <property type="evidence" value="ECO:0007669"/>
    <property type="project" value="InterPro"/>
</dbReference>
<evidence type="ECO:0000259" key="4">
    <source>
        <dbReference type="Pfam" id="PF14432"/>
    </source>
</evidence>
<feature type="repeat" description="PPR" evidence="3">
    <location>
        <begin position="188"/>
        <end position="222"/>
    </location>
</feature>
<reference evidence="6" key="1">
    <citation type="journal article" date="2017" name="Plant J.">
        <title>The pomegranate (Punica granatum L.) genome and the genomics of punicalagin biosynthesis.</title>
        <authorList>
            <person name="Qin G."/>
            <person name="Xu C."/>
            <person name="Ming R."/>
            <person name="Tang H."/>
            <person name="Guyot R."/>
            <person name="Kramer E.M."/>
            <person name="Hu Y."/>
            <person name="Yi X."/>
            <person name="Qi Y."/>
            <person name="Xu X."/>
            <person name="Gao Z."/>
            <person name="Pan H."/>
            <person name="Jian J."/>
            <person name="Tian Y."/>
            <person name="Yue Z."/>
            <person name="Xu Y."/>
        </authorList>
    </citation>
    <scope>NUCLEOTIDE SEQUENCE [LARGE SCALE GENOMIC DNA]</scope>
    <source>
        <strain evidence="6">cv. Dabenzi</strain>
    </source>
</reference>
<comment type="caution">
    <text evidence="5">The sequence shown here is derived from an EMBL/GenBank/DDBJ whole genome shotgun (WGS) entry which is preliminary data.</text>
</comment>
<dbReference type="GO" id="GO:0008270">
    <property type="term" value="F:zinc ion binding"/>
    <property type="evidence" value="ECO:0007669"/>
    <property type="project" value="InterPro"/>
</dbReference>
<dbReference type="GO" id="GO:0003723">
    <property type="term" value="F:RNA binding"/>
    <property type="evidence" value="ECO:0007669"/>
    <property type="project" value="InterPro"/>
</dbReference>
<dbReference type="Gene3D" id="1.25.40.10">
    <property type="entry name" value="Tetratricopeptide repeat domain"/>
    <property type="match status" value="4"/>
</dbReference>
<dbReference type="InterPro" id="IPR032867">
    <property type="entry name" value="DYW_dom"/>
</dbReference>
<evidence type="ECO:0000256" key="2">
    <source>
        <dbReference type="ARBA" id="ARBA00022737"/>
    </source>
</evidence>
<accession>A0A218VTQ2</accession>
<feature type="repeat" description="PPR" evidence="3">
    <location>
        <begin position="87"/>
        <end position="121"/>
    </location>
</feature>
<dbReference type="FunFam" id="1.25.40.10:FF:000285">
    <property type="entry name" value="Pentatricopeptide repeat-containing protein, chloroplastic"/>
    <property type="match status" value="2"/>
</dbReference>
<dbReference type="Pfam" id="PF20431">
    <property type="entry name" value="E_motif"/>
    <property type="match status" value="1"/>
</dbReference>
<dbReference type="InterPro" id="IPR046960">
    <property type="entry name" value="PPR_At4g14850-like_plant"/>
</dbReference>
<feature type="repeat" description="PPR" evidence="3">
    <location>
        <begin position="260"/>
        <end position="290"/>
    </location>
</feature>
<evidence type="ECO:0000313" key="5">
    <source>
        <dbReference type="EMBL" id="OWM63568.1"/>
    </source>
</evidence>
<gene>
    <name evidence="5" type="ORF">CDL15_Pgr021179</name>
</gene>
<sequence length="699" mass="79106">MRPSNPRLFLYQKYHVPSILECPSKLLKASADSKSWNLGRAVHARLIVSDKVPQNDITHNNYLINFYSKCGQMCSARNLFDRMPERNVVSWSALMAGYLHKGLPLEVLGLFKTMLSADARPNEYVLATVIASCSNSGRDREGEQSHGCVVKCGLEHHQYVRNALISLYLSCSDVEAGLQVFSSWPVYDIFTYNSLINGLLENEYFSEALQVFTLMVKEGVFSWDGFTFSTAFSFCASIKDLRLATLLHCRLLKAYRVVSDVFLCSALVDTYGKCGKVSYAIRVFDQLPKSNVVTWTSVMAVQYQNGCFEKALDLFPRMMNKDIRPNDFTFAILLNSCGGLSALRTGDILHAMVHKLGFGDHTDVGNALMHMYSKSGDIEASKRAFQHMNVRNPITWNSMICGYSHHGLGNEALSTFEEMVASGELPNYVTFVGVLSACGHLGLVHEGLYILNHLMPYYGIRPGIEHCTCVIGLFCKAGLLEDAEKFMRSTPIKWDIVAWRTLLSACHNHKKYGLGKRIAEVVLGMDPNDVGTYVLVSNMYAKAKRWDQVANIRKMMRDQSIKKEPGVSWIEIENMTHVFVSDDNKHPEYLQILEKVGELLSKIKKLGYVPDIAMALHDVEDEQKEDHLSYHSEKLAIAYGLLKMPRRVPLRVFKNLRMCDDCHSAVKLISKAERRVIIVRDVNRFHHFQEGRCSCGDYW</sequence>
<dbReference type="EMBL" id="MTKT01005908">
    <property type="protein sequence ID" value="OWM63568.1"/>
    <property type="molecule type" value="Genomic_DNA"/>
</dbReference>
<dbReference type="Pfam" id="PF01535">
    <property type="entry name" value="PPR"/>
    <property type="match status" value="4"/>
</dbReference>
<feature type="domain" description="DYW" evidence="4">
    <location>
        <begin position="607"/>
        <end position="699"/>
    </location>
</feature>
<dbReference type="InterPro" id="IPR011990">
    <property type="entry name" value="TPR-like_helical_dom_sf"/>
</dbReference>
<dbReference type="PANTHER" id="PTHR47926">
    <property type="entry name" value="PENTATRICOPEPTIDE REPEAT-CONTAINING PROTEIN"/>
    <property type="match status" value="1"/>
</dbReference>
<dbReference type="Proteomes" id="UP000197138">
    <property type="component" value="Unassembled WGS sequence"/>
</dbReference>
<dbReference type="InterPro" id="IPR002885">
    <property type="entry name" value="PPR_rpt"/>
</dbReference>
<dbReference type="Pfam" id="PF13041">
    <property type="entry name" value="PPR_2"/>
    <property type="match status" value="3"/>
</dbReference>
<name>A0A218VTQ2_PUNGR</name>
<dbReference type="NCBIfam" id="TIGR00756">
    <property type="entry name" value="PPR"/>
    <property type="match status" value="4"/>
</dbReference>
<dbReference type="InterPro" id="IPR046848">
    <property type="entry name" value="E_motif"/>
</dbReference>
<proteinExistence type="inferred from homology"/>
<organism evidence="5 6">
    <name type="scientific">Punica granatum</name>
    <name type="common">Pomegranate</name>
    <dbReference type="NCBI Taxonomy" id="22663"/>
    <lineage>
        <taxon>Eukaryota</taxon>
        <taxon>Viridiplantae</taxon>
        <taxon>Streptophyta</taxon>
        <taxon>Embryophyta</taxon>
        <taxon>Tracheophyta</taxon>
        <taxon>Spermatophyta</taxon>
        <taxon>Magnoliopsida</taxon>
        <taxon>eudicotyledons</taxon>
        <taxon>Gunneridae</taxon>
        <taxon>Pentapetalae</taxon>
        <taxon>rosids</taxon>
        <taxon>malvids</taxon>
        <taxon>Myrtales</taxon>
        <taxon>Lythraceae</taxon>
        <taxon>Punica</taxon>
    </lineage>
</organism>
<evidence type="ECO:0000256" key="3">
    <source>
        <dbReference type="PROSITE-ProRule" id="PRU00708"/>
    </source>
</evidence>
<feature type="repeat" description="PPR" evidence="3">
    <location>
        <begin position="291"/>
        <end position="325"/>
    </location>
</feature>
<dbReference type="FunFam" id="1.25.40.10:FF:000158">
    <property type="entry name" value="pentatricopeptide repeat-containing protein At2g33680"/>
    <property type="match status" value="1"/>
</dbReference>
<feature type="repeat" description="PPR" evidence="3">
    <location>
        <begin position="392"/>
        <end position="426"/>
    </location>
</feature>
<dbReference type="AlphaFoldDB" id="A0A218VTQ2"/>
<evidence type="ECO:0000313" key="6">
    <source>
        <dbReference type="Proteomes" id="UP000197138"/>
    </source>
</evidence>
<dbReference type="GO" id="GO:0099402">
    <property type="term" value="P:plant organ development"/>
    <property type="evidence" value="ECO:0007669"/>
    <property type="project" value="UniProtKB-ARBA"/>
</dbReference>
<comment type="similarity">
    <text evidence="1">Belongs to the PPR family. PCMP-H subfamily.</text>
</comment>
<protein>
    <recommendedName>
        <fullName evidence="4">DYW domain-containing protein</fullName>
    </recommendedName>
</protein>
<keyword evidence="2" id="KW-0677">Repeat</keyword>
<dbReference type="PANTHER" id="PTHR47926:SF385">
    <property type="entry name" value="DYW DOMAIN-CONTAINING PROTEIN"/>
    <property type="match status" value="1"/>
</dbReference>